<feature type="signal peptide" evidence="2">
    <location>
        <begin position="1"/>
        <end position="16"/>
    </location>
</feature>
<keyword evidence="4" id="KW-1185">Reference proteome</keyword>
<dbReference type="Gene3D" id="3.40.50.150">
    <property type="entry name" value="Vaccinia Virus protein VP39"/>
    <property type="match status" value="1"/>
</dbReference>
<dbReference type="GO" id="GO:0042054">
    <property type="term" value="F:histone methyltransferase activity"/>
    <property type="evidence" value="ECO:0007669"/>
    <property type="project" value="TreeGrafter"/>
</dbReference>
<comment type="caution">
    <text evidence="3">The sequence shown here is derived from an EMBL/GenBank/DDBJ whole genome shotgun (WGS) entry which is preliminary data.</text>
</comment>
<dbReference type="GO" id="GO:0016274">
    <property type="term" value="F:protein-arginine N-methyltransferase activity"/>
    <property type="evidence" value="ECO:0007669"/>
    <property type="project" value="InterPro"/>
</dbReference>
<accession>A0AAD3H238</accession>
<dbReference type="InterPro" id="IPR029063">
    <property type="entry name" value="SAM-dependent_MTases_sf"/>
</dbReference>
<dbReference type="SUPFAM" id="SSF53335">
    <property type="entry name" value="S-adenosyl-L-methionine-dependent methyltransferases"/>
    <property type="match status" value="1"/>
</dbReference>
<sequence>MKTFVTCILCATAVQSFSLAPSTSRLPRVKSELYASLTNDESNSSSPFPPNQSTTRRSALQTFLTVATVSSTLPAFADEANSIHISAQWSAVDGLNSLDEGKKFVSFDTSAYRAMMDDPARTPFFEKAIIERLNSVPGGPESQTVLDLGTGPFALFAIIAAQAGAGKVYAIEANREAVISARANIKKLGFEDIIEVIEGFSNEITLPNNDKADFAVAEIIGSVATEEGAYATILDAQRLVKDPSNKANWIPSRVQTYAAPASYTLHNLFQPPAFDWTKLNGEPVRFNCRDEGLQLLSNPVLVEDVCFADIKANSKIEKNLKFVVDGERIEDNTSSLYEEFRRARLSKKEAESMAKTTASSVTGIALWPRLLLDGGETIQVNSRKFPDGGHQKSHWQTVLPIMNDLPVPVKAGDEINVDLNFDVSPDVLKPPSYRIDADIISK</sequence>
<evidence type="ECO:0000313" key="4">
    <source>
        <dbReference type="Proteomes" id="UP001054902"/>
    </source>
</evidence>
<proteinExistence type="predicted"/>
<evidence type="ECO:0000313" key="3">
    <source>
        <dbReference type="EMBL" id="GFH47268.1"/>
    </source>
</evidence>
<dbReference type="EMBL" id="BLLK01000022">
    <property type="protein sequence ID" value="GFH47268.1"/>
    <property type="molecule type" value="Genomic_DNA"/>
</dbReference>
<dbReference type="AlphaFoldDB" id="A0AAD3H238"/>
<dbReference type="Pfam" id="PF06325">
    <property type="entry name" value="PrmA"/>
    <property type="match status" value="1"/>
</dbReference>
<dbReference type="InterPro" id="IPR025799">
    <property type="entry name" value="Arg_MeTrfase"/>
</dbReference>
<reference evidence="3 4" key="1">
    <citation type="journal article" date="2021" name="Sci. Rep.">
        <title>The genome of the diatom Chaetoceros tenuissimus carries an ancient integrated fragment of an extant virus.</title>
        <authorList>
            <person name="Hongo Y."/>
            <person name="Kimura K."/>
            <person name="Takaki Y."/>
            <person name="Yoshida Y."/>
            <person name="Baba S."/>
            <person name="Kobayashi G."/>
            <person name="Nagasaki K."/>
            <person name="Hano T."/>
            <person name="Tomaru Y."/>
        </authorList>
    </citation>
    <scope>NUCLEOTIDE SEQUENCE [LARGE SCALE GENOMIC DNA]</scope>
    <source>
        <strain evidence="3 4">NIES-3715</strain>
    </source>
</reference>
<keyword evidence="2" id="KW-0732">Signal</keyword>
<name>A0AAD3H238_9STRA</name>
<dbReference type="PANTHER" id="PTHR11006:SF53">
    <property type="entry name" value="PROTEIN ARGININE N-METHYLTRANSFERASE 3"/>
    <property type="match status" value="1"/>
</dbReference>
<keyword evidence="1" id="KW-0949">S-adenosyl-L-methionine</keyword>
<evidence type="ECO:0000256" key="1">
    <source>
        <dbReference type="ARBA" id="ARBA00022691"/>
    </source>
</evidence>
<dbReference type="PANTHER" id="PTHR11006">
    <property type="entry name" value="PROTEIN ARGININE N-METHYLTRANSFERASE"/>
    <property type="match status" value="1"/>
</dbReference>
<organism evidence="3 4">
    <name type="scientific">Chaetoceros tenuissimus</name>
    <dbReference type="NCBI Taxonomy" id="426638"/>
    <lineage>
        <taxon>Eukaryota</taxon>
        <taxon>Sar</taxon>
        <taxon>Stramenopiles</taxon>
        <taxon>Ochrophyta</taxon>
        <taxon>Bacillariophyta</taxon>
        <taxon>Coscinodiscophyceae</taxon>
        <taxon>Chaetocerotophycidae</taxon>
        <taxon>Chaetocerotales</taxon>
        <taxon>Chaetocerotaceae</taxon>
        <taxon>Chaetoceros</taxon>
    </lineage>
</organism>
<evidence type="ECO:0000256" key="2">
    <source>
        <dbReference type="SAM" id="SignalP"/>
    </source>
</evidence>
<feature type="chain" id="PRO_5042060565" evidence="2">
    <location>
        <begin position="17"/>
        <end position="442"/>
    </location>
</feature>
<gene>
    <name evidence="3" type="ORF">CTEN210_03743</name>
</gene>
<dbReference type="GO" id="GO:0005634">
    <property type="term" value="C:nucleus"/>
    <property type="evidence" value="ECO:0007669"/>
    <property type="project" value="TreeGrafter"/>
</dbReference>
<protein>
    <submittedName>
        <fullName evidence="3">Arginine n-methyltransferase-like protein</fullName>
    </submittedName>
</protein>
<dbReference type="Proteomes" id="UP001054902">
    <property type="component" value="Unassembled WGS sequence"/>
</dbReference>